<gene>
    <name evidence="1" type="ORF">Pint_19446</name>
</gene>
<dbReference type="Proteomes" id="UP001163603">
    <property type="component" value="Chromosome 4"/>
</dbReference>
<dbReference type="EMBL" id="CM047739">
    <property type="protein sequence ID" value="KAJ0043142.1"/>
    <property type="molecule type" value="Genomic_DNA"/>
</dbReference>
<proteinExistence type="predicted"/>
<evidence type="ECO:0000313" key="1">
    <source>
        <dbReference type="EMBL" id="KAJ0043142.1"/>
    </source>
</evidence>
<accession>A0ACC0Z089</accession>
<keyword evidence="2" id="KW-1185">Reference proteome</keyword>
<protein>
    <submittedName>
        <fullName evidence="1">Uncharacterized protein</fullName>
    </submittedName>
</protein>
<sequence>MKTLRMSFSLYALKLRRETLLILWSNLWKNKAWIHCLQISRMFILFSERTLLILEAVQPFPWTWSEQSTSCT</sequence>
<comment type="caution">
    <text evidence="1">The sequence shown here is derived from an EMBL/GenBank/DDBJ whole genome shotgun (WGS) entry which is preliminary data.</text>
</comment>
<reference evidence="2" key="1">
    <citation type="journal article" date="2023" name="G3 (Bethesda)">
        <title>Genome assembly and association tests identify interacting loci associated with vigor, precocity, and sex in interspecific pistachio rootstocks.</title>
        <authorList>
            <person name="Palmer W."/>
            <person name="Jacygrad E."/>
            <person name="Sagayaradj S."/>
            <person name="Cavanaugh K."/>
            <person name="Han R."/>
            <person name="Bertier L."/>
            <person name="Beede B."/>
            <person name="Kafkas S."/>
            <person name="Golino D."/>
            <person name="Preece J."/>
            <person name="Michelmore R."/>
        </authorList>
    </citation>
    <scope>NUCLEOTIDE SEQUENCE [LARGE SCALE GENOMIC DNA]</scope>
</reference>
<evidence type="ECO:0000313" key="2">
    <source>
        <dbReference type="Proteomes" id="UP001163603"/>
    </source>
</evidence>
<name>A0ACC0Z089_9ROSI</name>
<organism evidence="1 2">
    <name type="scientific">Pistacia integerrima</name>
    <dbReference type="NCBI Taxonomy" id="434235"/>
    <lineage>
        <taxon>Eukaryota</taxon>
        <taxon>Viridiplantae</taxon>
        <taxon>Streptophyta</taxon>
        <taxon>Embryophyta</taxon>
        <taxon>Tracheophyta</taxon>
        <taxon>Spermatophyta</taxon>
        <taxon>Magnoliopsida</taxon>
        <taxon>eudicotyledons</taxon>
        <taxon>Gunneridae</taxon>
        <taxon>Pentapetalae</taxon>
        <taxon>rosids</taxon>
        <taxon>malvids</taxon>
        <taxon>Sapindales</taxon>
        <taxon>Anacardiaceae</taxon>
        <taxon>Pistacia</taxon>
    </lineage>
</organism>